<keyword evidence="1" id="KW-0732">Signal</keyword>
<evidence type="ECO:0000313" key="4">
    <source>
        <dbReference type="Proteomes" id="UP000249633"/>
    </source>
</evidence>
<dbReference type="Pfam" id="PF07589">
    <property type="entry name" value="PEP-CTERM"/>
    <property type="match status" value="1"/>
</dbReference>
<comment type="caution">
    <text evidence="3">The sequence shown here is derived from an EMBL/GenBank/DDBJ whole genome shotgun (WGS) entry which is preliminary data.</text>
</comment>
<dbReference type="NCBIfam" id="TIGR02595">
    <property type="entry name" value="PEP_CTERM"/>
    <property type="match status" value="1"/>
</dbReference>
<dbReference type="AlphaFoldDB" id="A0A2W5DMP5"/>
<name>A0A2W5DMP5_9BURK</name>
<feature type="signal peptide" evidence="1">
    <location>
        <begin position="1"/>
        <end position="25"/>
    </location>
</feature>
<dbReference type="InterPro" id="IPR013424">
    <property type="entry name" value="Ice-binding_C"/>
</dbReference>
<feature type="chain" id="PRO_5016171281" description="Ice-binding protein C-terminal domain-containing protein" evidence="1">
    <location>
        <begin position="26"/>
        <end position="282"/>
    </location>
</feature>
<reference evidence="3 4" key="1">
    <citation type="submission" date="2017-08" db="EMBL/GenBank/DDBJ databases">
        <title>Infants hospitalized years apart are colonized by the same room-sourced microbial strains.</title>
        <authorList>
            <person name="Brooks B."/>
            <person name="Olm M.R."/>
            <person name="Firek B.A."/>
            <person name="Baker R."/>
            <person name="Thomas B.C."/>
            <person name="Morowitz M.J."/>
            <person name="Banfield J.F."/>
        </authorList>
    </citation>
    <scope>NUCLEOTIDE SEQUENCE [LARGE SCALE GENOMIC DNA]</scope>
    <source>
        <strain evidence="3">S2_012_000_R2_81</strain>
    </source>
</reference>
<feature type="domain" description="Ice-binding protein C-terminal" evidence="2">
    <location>
        <begin position="254"/>
        <end position="278"/>
    </location>
</feature>
<protein>
    <recommendedName>
        <fullName evidence="2">Ice-binding protein C-terminal domain-containing protein</fullName>
    </recommendedName>
</protein>
<accession>A0A2W5DMP5</accession>
<evidence type="ECO:0000256" key="1">
    <source>
        <dbReference type="SAM" id="SignalP"/>
    </source>
</evidence>
<dbReference type="EMBL" id="QFOD01000017">
    <property type="protein sequence ID" value="PZP29710.1"/>
    <property type="molecule type" value="Genomic_DNA"/>
</dbReference>
<evidence type="ECO:0000259" key="2">
    <source>
        <dbReference type="Pfam" id="PF07589"/>
    </source>
</evidence>
<sequence>MSIMKQSLKALVAAIGIAGAMSANAYVVGGINFGSALGAAHLETATLAQTFVNGNGQSAISYGYVSTVNGNANYCAGGGSCGLYYITTLSGSQNFSGTTVEFTNAVTTIYFNNSFVNLFNQDSVANLAAISGMTSWLTLSGHGNLGGGASSASVELIGTGTLTGATLGGTGRGLFDVDFAGAGLADVMARFDTNTVGDASGGFADVQLNSSFDNFVLNQFDEANHLADGCHDGTAAVGAWCYQGTTNLRGSVLQIPEPTSVALVGLSLGIVGFVSRRRSAAK</sequence>
<gene>
    <name evidence="3" type="ORF">DI603_16760</name>
</gene>
<proteinExistence type="predicted"/>
<organism evidence="3 4">
    <name type="scientific">Roseateles depolymerans</name>
    <dbReference type="NCBI Taxonomy" id="76731"/>
    <lineage>
        <taxon>Bacteria</taxon>
        <taxon>Pseudomonadati</taxon>
        <taxon>Pseudomonadota</taxon>
        <taxon>Betaproteobacteria</taxon>
        <taxon>Burkholderiales</taxon>
        <taxon>Sphaerotilaceae</taxon>
        <taxon>Roseateles</taxon>
    </lineage>
</organism>
<dbReference type="Proteomes" id="UP000249633">
    <property type="component" value="Unassembled WGS sequence"/>
</dbReference>
<evidence type="ECO:0000313" key="3">
    <source>
        <dbReference type="EMBL" id="PZP29710.1"/>
    </source>
</evidence>